<evidence type="ECO:0000313" key="2">
    <source>
        <dbReference type="Proteomes" id="UP000716322"/>
    </source>
</evidence>
<keyword evidence="2" id="KW-1185">Reference proteome</keyword>
<reference evidence="1 2" key="1">
    <citation type="submission" date="2020-03" db="EMBL/GenBank/DDBJ databases">
        <title>Genome sequence of strain Massilia sp. TW-1.</title>
        <authorList>
            <person name="Chaudhary D.K."/>
        </authorList>
    </citation>
    <scope>NUCLEOTIDE SEQUENCE [LARGE SCALE GENOMIC DNA]</scope>
    <source>
        <strain evidence="1 2">TW-1</strain>
    </source>
</reference>
<dbReference type="EMBL" id="JAAQOM010000019">
    <property type="protein sequence ID" value="NIA57094.1"/>
    <property type="molecule type" value="Genomic_DNA"/>
</dbReference>
<proteinExistence type="predicted"/>
<protein>
    <submittedName>
        <fullName evidence="1">Uncharacterized protein</fullName>
    </submittedName>
</protein>
<accession>A0ABX0PIG3</accession>
<organism evidence="1 2">
    <name type="scientific">Telluria antibiotica</name>
    <dbReference type="NCBI Taxonomy" id="2717319"/>
    <lineage>
        <taxon>Bacteria</taxon>
        <taxon>Pseudomonadati</taxon>
        <taxon>Pseudomonadota</taxon>
        <taxon>Betaproteobacteria</taxon>
        <taxon>Burkholderiales</taxon>
        <taxon>Oxalobacteraceae</taxon>
        <taxon>Telluria group</taxon>
        <taxon>Telluria</taxon>
    </lineage>
</organism>
<name>A0ABX0PIG3_9BURK</name>
<dbReference type="Proteomes" id="UP000716322">
    <property type="component" value="Unassembled WGS sequence"/>
</dbReference>
<gene>
    <name evidence="1" type="ORF">HAV22_26070</name>
</gene>
<comment type="caution">
    <text evidence="1">The sequence shown here is derived from an EMBL/GenBank/DDBJ whole genome shotgun (WGS) entry which is preliminary data.</text>
</comment>
<sequence>MGVAFGKFIATESYRLIQLECRTNHADQSGLALSVTTPDGIQIPCVGVGVIDFSDQFEDEIEITVFGIPYPLYGELFPEHVSAYERTFRGC</sequence>
<evidence type="ECO:0000313" key="1">
    <source>
        <dbReference type="EMBL" id="NIA57094.1"/>
    </source>
</evidence>